<dbReference type="Gene3D" id="3.20.20.100">
    <property type="entry name" value="NADP-dependent oxidoreductase domain"/>
    <property type="match status" value="1"/>
</dbReference>
<dbReference type="NCBIfam" id="NF007388">
    <property type="entry name" value="PRK09912.1"/>
    <property type="match status" value="1"/>
</dbReference>
<dbReference type="EC" id="1.1.1.-" evidence="5"/>
<evidence type="ECO:0000313" key="6">
    <source>
        <dbReference type="Proteomes" id="UP000625033"/>
    </source>
</evidence>
<sequence length="352" mass="38854">MPEFRIQPTHETHRPYVAAPDRYESMAYRQVGTSGLLLPPLSLGLWWNFGDNRPFDTQREILRHAFDRGITHFDLANNYGPPYGSAEENFGRMMRTDFAPYRDEIIVSSKAGYDMWPGPYGIGGSRKYLLSSAEASLRRMNLEYVDLYYSHRPTPEVPLEETIGALDTLVRQGKALYVGISSYSPERTAEAAAIARDLGTPLVIHQPSYSLLNRWVEDGLLSTLQREGMGSIAFTPLAQGLLTNKYVDNPQAAAAGGRTTVQGLTEDNLAIVKNLARVAEERGQSLPQLALAWLLRDGGVTSVLVGASSTAQLDDNLGALSNTSFTDEELTLIDRITSGEPSVDLWRAQSQV</sequence>
<dbReference type="Proteomes" id="UP000625033">
    <property type="component" value="Unassembled WGS sequence"/>
</dbReference>
<dbReference type="PANTHER" id="PTHR43150:SF4">
    <property type="entry name" value="L-GLYCERALDEHYDE 3-PHOSPHATE REDUCTASE"/>
    <property type="match status" value="1"/>
</dbReference>
<dbReference type="EMBL" id="JADOTZ010000001">
    <property type="protein sequence ID" value="MBG6084287.1"/>
    <property type="molecule type" value="Genomic_DNA"/>
</dbReference>
<dbReference type="Pfam" id="PF00248">
    <property type="entry name" value="Aldo_ket_red"/>
    <property type="match status" value="1"/>
</dbReference>
<comment type="similarity">
    <text evidence="1">Belongs to the shaker potassium channel beta subunit family.</text>
</comment>
<evidence type="ECO:0000259" key="4">
    <source>
        <dbReference type="Pfam" id="PF00248"/>
    </source>
</evidence>
<dbReference type="InterPro" id="IPR036812">
    <property type="entry name" value="NAD(P)_OxRdtase_dom_sf"/>
</dbReference>
<evidence type="ECO:0000256" key="2">
    <source>
        <dbReference type="ARBA" id="ARBA00022857"/>
    </source>
</evidence>
<name>A0A931GF53_9MICC</name>
<keyword evidence="2" id="KW-0521">NADP</keyword>
<gene>
    <name evidence="5" type="ORF">IW252_001054</name>
</gene>
<reference evidence="5" key="1">
    <citation type="submission" date="2020-11" db="EMBL/GenBank/DDBJ databases">
        <title>Sequencing the genomes of 1000 actinobacteria strains.</title>
        <authorList>
            <person name="Klenk H.-P."/>
        </authorList>
    </citation>
    <scope>NUCLEOTIDE SEQUENCE</scope>
    <source>
        <strain evidence="5">DSM 26152</strain>
    </source>
</reference>
<dbReference type="CDD" id="cd19089">
    <property type="entry name" value="AKR_AKR14A1_2"/>
    <property type="match status" value="1"/>
</dbReference>
<dbReference type="GO" id="GO:0016491">
    <property type="term" value="F:oxidoreductase activity"/>
    <property type="evidence" value="ECO:0007669"/>
    <property type="project" value="UniProtKB-KW"/>
</dbReference>
<comment type="caution">
    <text evidence="5">The sequence shown here is derived from an EMBL/GenBank/DDBJ whole genome shotgun (WGS) entry which is preliminary data.</text>
</comment>
<dbReference type="PRINTS" id="PR01577">
    <property type="entry name" value="KCNABCHANNEL"/>
</dbReference>
<keyword evidence="6" id="KW-1185">Reference proteome</keyword>
<evidence type="ECO:0000256" key="1">
    <source>
        <dbReference type="ARBA" id="ARBA00006515"/>
    </source>
</evidence>
<organism evidence="5 6">
    <name type="scientific">Zhihengliuella flava</name>
    <dbReference type="NCBI Taxonomy" id="1285193"/>
    <lineage>
        <taxon>Bacteria</taxon>
        <taxon>Bacillati</taxon>
        <taxon>Actinomycetota</taxon>
        <taxon>Actinomycetes</taxon>
        <taxon>Micrococcales</taxon>
        <taxon>Micrococcaceae</taxon>
        <taxon>Zhihengliuella</taxon>
    </lineage>
</organism>
<dbReference type="InterPro" id="IPR023210">
    <property type="entry name" value="NADP_OxRdtase_dom"/>
</dbReference>
<protein>
    <submittedName>
        <fullName evidence="5">L-glyceraldehyde 3-phosphate reductase</fullName>
        <ecNumber evidence="5">1.1.1.-</ecNumber>
    </submittedName>
</protein>
<keyword evidence="3 5" id="KW-0560">Oxidoreductase</keyword>
<evidence type="ECO:0000256" key="3">
    <source>
        <dbReference type="ARBA" id="ARBA00023002"/>
    </source>
</evidence>
<dbReference type="SUPFAM" id="SSF51430">
    <property type="entry name" value="NAD(P)-linked oxidoreductase"/>
    <property type="match status" value="1"/>
</dbReference>
<dbReference type="AlphaFoldDB" id="A0A931GF53"/>
<dbReference type="InterPro" id="IPR005399">
    <property type="entry name" value="K_chnl_volt-dep_bsu_KCNAB-rel"/>
</dbReference>
<dbReference type="GO" id="GO:0051596">
    <property type="term" value="P:methylglyoxal catabolic process"/>
    <property type="evidence" value="ECO:0007669"/>
    <property type="project" value="TreeGrafter"/>
</dbReference>
<evidence type="ECO:0000313" key="5">
    <source>
        <dbReference type="EMBL" id="MBG6084287.1"/>
    </source>
</evidence>
<proteinExistence type="inferred from homology"/>
<feature type="domain" description="NADP-dependent oxidoreductase" evidence="4">
    <location>
        <begin position="41"/>
        <end position="336"/>
    </location>
</feature>
<dbReference type="PANTHER" id="PTHR43150">
    <property type="entry name" value="HYPERKINETIC, ISOFORM M"/>
    <property type="match status" value="1"/>
</dbReference>
<accession>A0A931GF53</accession>